<comment type="caution">
    <text evidence="5">The sequence shown here is derived from an EMBL/GenBank/DDBJ whole genome shotgun (WGS) entry which is preliminary data.</text>
</comment>
<dbReference type="GO" id="GO:0005737">
    <property type="term" value="C:cytoplasm"/>
    <property type="evidence" value="ECO:0007669"/>
    <property type="project" value="TreeGrafter"/>
</dbReference>
<evidence type="ECO:0000259" key="3">
    <source>
        <dbReference type="Pfam" id="PF21047"/>
    </source>
</evidence>
<feature type="region of interest" description="Disordered" evidence="2">
    <location>
        <begin position="1"/>
        <end position="167"/>
    </location>
</feature>
<dbReference type="InterPro" id="IPR048465">
    <property type="entry name" value="Maestro-like_HEAT"/>
</dbReference>
<proteinExistence type="predicted"/>
<reference evidence="5 6" key="1">
    <citation type="journal article" date="2024" name="Proc. Natl. Acad. Sci. U.S.A.">
        <title>The genetic regulatory architecture and epigenomic basis for age-related changes in rattlesnake venom.</title>
        <authorList>
            <person name="Hogan M.P."/>
            <person name="Holding M.L."/>
            <person name="Nystrom G.S."/>
            <person name="Colston T.J."/>
            <person name="Bartlett D.A."/>
            <person name="Mason A.J."/>
            <person name="Ellsworth S.A."/>
            <person name="Rautsaw R.M."/>
            <person name="Lawrence K.C."/>
            <person name="Strickland J.L."/>
            <person name="He B."/>
            <person name="Fraser P."/>
            <person name="Margres M.J."/>
            <person name="Gilbert D.M."/>
            <person name="Gibbs H.L."/>
            <person name="Parkinson C.L."/>
            <person name="Rokyta D.R."/>
        </authorList>
    </citation>
    <scope>NUCLEOTIDE SEQUENCE [LARGE SCALE GENOMIC DNA]</scope>
    <source>
        <strain evidence="5">DRR0105</strain>
    </source>
</reference>
<dbReference type="InterPro" id="IPR016024">
    <property type="entry name" value="ARM-type_fold"/>
</dbReference>
<dbReference type="AlphaFoldDB" id="A0AAW1BM58"/>
<sequence>MEKRGEERKEKERKGKRNGTERRGEERRGEERRGGKERNKEERKRKERGGEGRRGEERKEKERKVEERKGETRIGKERNGRKGTEQRGEERRGEGRRGKEGKERNGEERKGKERRGEGRKGKERKEGKERKRSEKKGREGKERGGEGREEKKKETGREGKGKEKAKPSPSFLLSLLQVFSVYFSPREKTDFLLTVLDGLTEACSNFSLAATESLLASIARTCGPEIEKVPDIIEGICSRLNLIRRPSTRRLLMKLVGLLAGRTEHLDTVISTLLEHSFSADSSPSELWRSLSTEEMIEEQLLENLLTRLQSQHKTQLQPPSLSLSLTQALYEVISVLESRDTIRGLFPELLVTFLVELHFSSQRDALPDVDFLQQCGQVKGQVSFAVEAIKMLLIRIGCRYEVTFMEKTRGWSMLQSGQELLQGSTLLARAMLHFCCPEIIRVLDLLFSVLSKGSETHKPTIIAVFVELLHSQDIDQFPTEQIFENLEEWTQNPSPDVRSLALRALGILVIHPDKVEEVKALMPTLLGGLEETDNGVILEAITALQNVLKFMQRSDVVTLAEKLLPLFSAADPKVRSSAIVLFSELTSLVKKKEKYLIQEQVNQSLLPLLLHLQDEEPDVVKGCQDALVKCFRFLGWSLPKKVSSKKAWHDHPLIPETLCRQISWKVKTIPAILLQCLDHLQCPQVAIRRAAAIFIGCVAQCADPVAITEENRDLIFISLSKLQHDPDPSVRVAAMEAMQMVQEACGGPSIALRSQTHFSLDREERLFSQGHWEVPDPALTHRWNPSSPVSHRIVTSHGGQKADHARQRILREAGGLQQNRSGTSDPEGVPAGKPAMEVVQSRGCVQICEGEFCGDAATYKGEERIERRMETAGKNRDD</sequence>
<keyword evidence="1" id="KW-0677">Repeat</keyword>
<dbReference type="EMBL" id="JAOTOJ010000004">
    <property type="protein sequence ID" value="KAK9402663.1"/>
    <property type="molecule type" value="Genomic_DNA"/>
</dbReference>
<dbReference type="Proteomes" id="UP001474421">
    <property type="component" value="Unassembled WGS sequence"/>
</dbReference>
<dbReference type="Gene3D" id="1.25.10.10">
    <property type="entry name" value="Leucine-rich Repeat Variant"/>
    <property type="match status" value="2"/>
</dbReference>
<protein>
    <submittedName>
        <fullName evidence="5">Maestro heat-like repeat-containing protein family member 7</fullName>
    </submittedName>
</protein>
<evidence type="ECO:0000256" key="1">
    <source>
        <dbReference type="ARBA" id="ARBA00022737"/>
    </source>
</evidence>
<keyword evidence="6" id="KW-1185">Reference proteome</keyword>
<feature type="region of interest" description="Disordered" evidence="2">
    <location>
        <begin position="814"/>
        <end position="834"/>
    </location>
</feature>
<evidence type="ECO:0000259" key="4">
    <source>
        <dbReference type="Pfam" id="PF23227"/>
    </source>
</evidence>
<dbReference type="InterPro" id="IPR011989">
    <property type="entry name" value="ARM-like"/>
</dbReference>
<feature type="domain" description="Maestro-like HEAT-repeats" evidence="3">
    <location>
        <begin position="173"/>
        <end position="300"/>
    </location>
</feature>
<evidence type="ECO:0000313" key="6">
    <source>
        <dbReference type="Proteomes" id="UP001474421"/>
    </source>
</evidence>
<name>A0AAW1BM58_CROAD</name>
<evidence type="ECO:0000313" key="5">
    <source>
        <dbReference type="EMBL" id="KAK9402663.1"/>
    </source>
</evidence>
<dbReference type="InterPro" id="IPR055406">
    <property type="entry name" value="HEAT_Maestro"/>
</dbReference>
<dbReference type="PANTHER" id="PTHR23120">
    <property type="entry name" value="MAESTRO-RELATED HEAT DOMAIN-CONTAINING"/>
    <property type="match status" value="1"/>
</dbReference>
<dbReference type="InterPro" id="IPR045206">
    <property type="entry name" value="Maestro_heat-like_prot"/>
</dbReference>
<feature type="compositionally biased region" description="Basic and acidic residues" evidence="2">
    <location>
        <begin position="1"/>
        <end position="166"/>
    </location>
</feature>
<gene>
    <name evidence="5" type="ORF">NXF25_011019</name>
</gene>
<accession>A0AAW1BM58</accession>
<dbReference type="Pfam" id="PF21047">
    <property type="entry name" value="HEAT_Maestro"/>
    <property type="match status" value="1"/>
</dbReference>
<feature type="domain" description="Maestro/Maestro-like HEAT-repeats" evidence="4">
    <location>
        <begin position="484"/>
        <end position="743"/>
    </location>
</feature>
<dbReference type="SUPFAM" id="SSF48371">
    <property type="entry name" value="ARM repeat"/>
    <property type="match status" value="1"/>
</dbReference>
<organism evidence="5 6">
    <name type="scientific">Crotalus adamanteus</name>
    <name type="common">Eastern diamondback rattlesnake</name>
    <dbReference type="NCBI Taxonomy" id="8729"/>
    <lineage>
        <taxon>Eukaryota</taxon>
        <taxon>Metazoa</taxon>
        <taxon>Chordata</taxon>
        <taxon>Craniata</taxon>
        <taxon>Vertebrata</taxon>
        <taxon>Euteleostomi</taxon>
        <taxon>Lepidosauria</taxon>
        <taxon>Squamata</taxon>
        <taxon>Bifurcata</taxon>
        <taxon>Unidentata</taxon>
        <taxon>Episquamata</taxon>
        <taxon>Toxicofera</taxon>
        <taxon>Serpentes</taxon>
        <taxon>Colubroidea</taxon>
        <taxon>Viperidae</taxon>
        <taxon>Crotalinae</taxon>
        <taxon>Crotalus</taxon>
    </lineage>
</organism>
<evidence type="ECO:0000256" key="2">
    <source>
        <dbReference type="SAM" id="MobiDB-lite"/>
    </source>
</evidence>
<dbReference type="Pfam" id="PF23227">
    <property type="entry name" value="HEAT_MROH2B_C"/>
    <property type="match status" value="1"/>
</dbReference>
<dbReference type="PANTHER" id="PTHR23120:SF18">
    <property type="entry name" value="MAESTRO HEAT-LIKE REPEAT FAMILY MEMBER 8"/>
    <property type="match status" value="1"/>
</dbReference>